<organism evidence="1">
    <name type="scientific">Cladocopium goreaui</name>
    <dbReference type="NCBI Taxonomy" id="2562237"/>
    <lineage>
        <taxon>Eukaryota</taxon>
        <taxon>Sar</taxon>
        <taxon>Alveolata</taxon>
        <taxon>Dinophyceae</taxon>
        <taxon>Suessiales</taxon>
        <taxon>Symbiodiniaceae</taxon>
        <taxon>Cladocopium</taxon>
    </lineage>
</organism>
<evidence type="ECO:0000313" key="1">
    <source>
        <dbReference type="EMBL" id="CAI3996135.1"/>
    </source>
</evidence>
<dbReference type="Proteomes" id="UP001152797">
    <property type="component" value="Unassembled WGS sequence"/>
</dbReference>
<dbReference type="EMBL" id="CAMXCT010002162">
    <property type="protein sequence ID" value="CAI3996135.1"/>
    <property type="molecule type" value="Genomic_DNA"/>
</dbReference>
<evidence type="ECO:0000313" key="3">
    <source>
        <dbReference type="Proteomes" id="UP001152797"/>
    </source>
</evidence>
<reference evidence="1" key="1">
    <citation type="submission" date="2022-10" db="EMBL/GenBank/DDBJ databases">
        <authorList>
            <person name="Chen Y."/>
            <person name="Dougan E. K."/>
            <person name="Chan C."/>
            <person name="Rhodes N."/>
            <person name="Thang M."/>
        </authorList>
    </citation>
    <scope>NUCLEOTIDE SEQUENCE</scope>
</reference>
<comment type="caution">
    <text evidence="1">The sequence shown here is derived from an EMBL/GenBank/DDBJ whole genome shotgun (WGS) entry which is preliminary data.</text>
</comment>
<reference evidence="2 3" key="2">
    <citation type="submission" date="2024-05" db="EMBL/GenBank/DDBJ databases">
        <authorList>
            <person name="Chen Y."/>
            <person name="Shah S."/>
            <person name="Dougan E. K."/>
            <person name="Thang M."/>
            <person name="Chan C."/>
        </authorList>
    </citation>
    <scope>NUCLEOTIDE SEQUENCE [LARGE SCALE GENOMIC DNA]</scope>
</reference>
<dbReference type="EMBL" id="CAMXCT030002162">
    <property type="protein sequence ID" value="CAL4783447.1"/>
    <property type="molecule type" value="Genomic_DNA"/>
</dbReference>
<evidence type="ECO:0000313" key="2">
    <source>
        <dbReference type="EMBL" id="CAL4783447.1"/>
    </source>
</evidence>
<sequence>MKQHIAGQSECVRVLQAMDMKVIAAVSLDKLDMPMPDMPSSKGAALGQTDSFIRARQAGEVIFENAPKVAIEALACRYTLYIILIDFSFKAWGASSSILSK</sequence>
<proteinExistence type="predicted"/>
<protein>
    <submittedName>
        <fullName evidence="1">Uncharacterized protein</fullName>
    </submittedName>
</protein>
<keyword evidence="3" id="KW-1185">Reference proteome</keyword>
<dbReference type="AlphaFoldDB" id="A0A9P1CR12"/>
<name>A0A9P1CR12_9DINO</name>
<gene>
    <name evidence="1" type="ORF">C1SCF055_LOCUS22635</name>
</gene>
<dbReference type="EMBL" id="CAMXCT020002162">
    <property type="protein sequence ID" value="CAL1149510.1"/>
    <property type="molecule type" value="Genomic_DNA"/>
</dbReference>
<accession>A0A9P1CR12</accession>